<name>A0A3B1CMN9_9ZZZZ</name>
<dbReference type="InterPro" id="IPR037107">
    <property type="entry name" value="Put_OMP_sf"/>
</dbReference>
<dbReference type="AlphaFoldDB" id="A0A3B1CMN9"/>
<evidence type="ECO:0008006" key="2">
    <source>
        <dbReference type="Google" id="ProtNLM"/>
    </source>
</evidence>
<dbReference type="Pfam" id="PF09982">
    <property type="entry name" value="LpxR"/>
    <property type="match status" value="1"/>
</dbReference>
<organism evidence="1">
    <name type="scientific">hydrothermal vent metagenome</name>
    <dbReference type="NCBI Taxonomy" id="652676"/>
    <lineage>
        <taxon>unclassified sequences</taxon>
        <taxon>metagenomes</taxon>
        <taxon>ecological metagenomes</taxon>
    </lineage>
</organism>
<gene>
    <name evidence="1" type="ORF">MNBD_IGNAVI01-2720</name>
</gene>
<reference evidence="1" key="1">
    <citation type="submission" date="2018-06" db="EMBL/GenBank/DDBJ databases">
        <authorList>
            <person name="Zhirakovskaya E."/>
        </authorList>
    </citation>
    <scope>NUCLEOTIDE SEQUENCE</scope>
</reference>
<protein>
    <recommendedName>
        <fullName evidence="2">Outer membrane protein</fullName>
    </recommendedName>
</protein>
<sequence>MIRIIIILTIFQQVFLLAQSGSRKDNSKKIAEKTVVQFKWSNDFIYQTDYYYTNGFAFEVLGPWAEANPINSILIPSSKKNISQFGITLVQDIYTPRERYNVEEQLEGDRPFAAYLLLGFIKKSIDPENKIKITSELQIGVLGPAALGEQTQNGIHDMLPTSSRINGWENQISNSLAIDYSAEFYKALFEFSWFDFSGIVKGKLGTPFTQAEIGGAIRLGWFDSYPQGFEMFSPKNWTAYFFAEVFGKSVGYNATLQGGLFSTSIYTLEKINRFIGSYRLGISATYNLFTIEMAVTYNTPEFPGALSHKWGYAIIRVGF</sequence>
<accession>A0A3B1CMN9</accession>
<dbReference type="Gene3D" id="2.40.128.140">
    <property type="entry name" value="Outer membrane protein"/>
    <property type="match status" value="1"/>
</dbReference>
<evidence type="ECO:0000313" key="1">
    <source>
        <dbReference type="EMBL" id="VAX27751.1"/>
    </source>
</evidence>
<proteinExistence type="predicted"/>
<dbReference type="InterPro" id="IPR018707">
    <property type="entry name" value="LpxR"/>
</dbReference>
<dbReference type="EMBL" id="UOGD01000393">
    <property type="protein sequence ID" value="VAX27751.1"/>
    <property type="molecule type" value="Genomic_DNA"/>
</dbReference>